<reference evidence="4 7" key="3">
    <citation type="journal article" date="2014" name="PLoS Genet.">
        <title>Phylogenetically driven sequencing of extremely halophilic archaea reveals strategies for static and dynamic osmo-response.</title>
        <authorList>
            <person name="Becker E.A."/>
            <person name="Seitzer P.M."/>
            <person name="Tritt A."/>
            <person name="Larsen D."/>
            <person name="Krusor M."/>
            <person name="Yao A.I."/>
            <person name="Wu D."/>
            <person name="Madern D."/>
            <person name="Eisen J.A."/>
            <person name="Darling A.E."/>
            <person name="Facciotti M.T."/>
        </authorList>
    </citation>
    <scope>NUCLEOTIDE SEQUENCE [LARGE SCALE GENOMIC DNA]</scope>
    <source>
        <strain evidence="4">ATCC 33500</strain>
        <strain evidence="7">ATCC 33500 / DSM 1411 / JCM 8866 / NBRC 14739 / NCIMB 2177 / R-4</strain>
    </source>
</reference>
<evidence type="ECO:0000313" key="9">
    <source>
        <dbReference type="Proteomes" id="UP000299011"/>
    </source>
</evidence>
<reference evidence="2" key="5">
    <citation type="submission" date="2014-05" db="EMBL/GenBank/DDBJ databases">
        <authorList>
            <person name="Wang L."/>
            <person name="Yang H."/>
            <person name="Xiang H."/>
        </authorList>
    </citation>
    <scope>NUCLEOTIDE SEQUENCE</scope>
    <source>
        <strain evidence="2">CGMCC 1.2087</strain>
        <plasmid evidence="2">pHM300</plasmid>
    </source>
</reference>
<dbReference type="Proteomes" id="UP000027075">
    <property type="component" value="Plasmid HMPLAS2"/>
</dbReference>
<dbReference type="KEGG" id="hme:HFX_5173"/>
<dbReference type="Proteomes" id="UP000006469">
    <property type="component" value="Plasmid pHM300"/>
</dbReference>
<dbReference type="GeneID" id="40158301"/>
<evidence type="ECO:0000313" key="6">
    <source>
        <dbReference type="Proteomes" id="UP000006469"/>
    </source>
</evidence>
<dbReference type="Proteomes" id="UP000299011">
    <property type="component" value="Plasmid pHME322"/>
</dbReference>
<evidence type="ECO:0000313" key="4">
    <source>
        <dbReference type="EMBL" id="EMA05207.1"/>
    </source>
</evidence>
<gene>
    <name evidence="2" type="ordered locus">HFX_5173</name>
    <name evidence="3" type="ORF">BM92_18170</name>
    <name evidence="4" type="ORF">C439_00370</name>
    <name evidence="5" type="ORF">E6P09_17750</name>
</gene>
<sequence length="459" mass="50627">MTDEQGPPQARDGQRHTARGSATRRGFFALAGATALAGCTGLGDVLGDNPPKLDGGELKGVLSTPFPSVTERFPIPIEESYLNETAASVEQRLTTVPAPFDAQEIPNGAIREELSEMYDDATGELEDAADEPSPLETMRTLRDAREQTRAVTASWAAIDDGLAFADVRKSVPQIRSDIDAFRGQWSYVGDDPIRAILAHRELEVLVASAGRRSRDAPERYSREQETPILVGKFAGDLEEARAALDDAEYLYDRYESSMDDPRQVRSEIVSLADSLARTFRDRLKDLPNGDGQKPSSFVEPDIEDTPVAAAMTKLFRDLDYADGLADELKTGQRTRAILSAHESLVRVRAFESLRERVNDGEYVTVESTEDVRKIRNSAIAAFEDALASREKSRLNRYVLSQIDGAIRYADRELDDYDEDDDVSVGWINRELGQYVLVGAMARATPPTSATVADEIQQAF</sequence>
<feature type="region of interest" description="Disordered" evidence="1">
    <location>
        <begin position="1"/>
        <end position="23"/>
    </location>
</feature>
<dbReference type="EMBL" id="AOLO01000001">
    <property type="protein sequence ID" value="EMA05207.1"/>
    <property type="molecule type" value="Genomic_DNA"/>
</dbReference>
<dbReference type="OrthoDB" id="350675at2157"/>
<geneLocation type="plasmid" evidence="3 8">
    <name>HMPLAS2</name>
</geneLocation>
<evidence type="ECO:0000313" key="2">
    <source>
        <dbReference type="EMBL" id="AFK21007.1"/>
    </source>
</evidence>
<dbReference type="RefSeq" id="WP_004056200.1">
    <property type="nucleotide sequence ID" value="NC_017943.1"/>
</dbReference>
<protein>
    <submittedName>
        <fullName evidence="2">Uncharacterized protein</fullName>
    </submittedName>
</protein>
<evidence type="ECO:0000256" key="1">
    <source>
        <dbReference type="SAM" id="MobiDB-lite"/>
    </source>
</evidence>
<organism evidence="2 6">
    <name type="scientific">Haloferax mediterranei (strain ATCC 33500 / DSM 1411 / JCM 8866 / NBRC 14739 / NCIMB 2177 / R-4)</name>
    <name type="common">Halobacterium mediterranei</name>
    <dbReference type="NCBI Taxonomy" id="523841"/>
    <lineage>
        <taxon>Archaea</taxon>
        <taxon>Methanobacteriati</taxon>
        <taxon>Methanobacteriota</taxon>
        <taxon>Stenosarchaea group</taxon>
        <taxon>Halobacteria</taxon>
        <taxon>Halobacteriales</taxon>
        <taxon>Haloferacaceae</taxon>
        <taxon>Haloferax</taxon>
    </lineage>
</organism>
<reference evidence="5 9" key="6">
    <citation type="submission" date="2019-04" db="EMBL/GenBank/DDBJ databases">
        <title>Methylomes of two halophilic Archaea, Haloarcula marismortui and Haloferax mediterranei.</title>
        <authorList>
            <person name="DasSarma S."/>
            <person name="DasSarma P."/>
            <person name="DasSarma S."/>
            <person name="Fomenkov A."/>
            <person name="Vincze T."/>
            <person name="Anton B.P."/>
            <person name="Roberts R.J."/>
        </authorList>
    </citation>
    <scope>NUCLEOTIDE SEQUENCE [LARGE SCALE GENOMIC DNA]</scope>
    <source>
        <strain evidence="5">ATCC 33500</strain>
        <strain evidence="9">ATCC 33500 / DSM 1411 / JCM 8866 / NBRC 14739 / NCIMB 2177 / R-4</strain>
        <plasmid evidence="5 9">pHME322</plasmid>
    </source>
</reference>
<dbReference type="EMBL" id="CP039141">
    <property type="protein sequence ID" value="QCQ77171.1"/>
    <property type="molecule type" value="Genomic_DNA"/>
</dbReference>
<dbReference type="PATRIC" id="fig|523841.21.peg.73"/>
<dbReference type="AlphaFoldDB" id="I3R9U7"/>
<evidence type="ECO:0000313" key="7">
    <source>
        <dbReference type="Proteomes" id="UP000011603"/>
    </source>
</evidence>
<dbReference type="Proteomes" id="UP000011603">
    <property type="component" value="Unassembled WGS sequence"/>
</dbReference>
<keyword evidence="2" id="KW-0614">Plasmid</keyword>
<reference evidence="3 8" key="4">
    <citation type="submission" date="2014-04" db="EMBL/GenBank/DDBJ databases">
        <title>Transcriptional profiles of Haloferax mediterranei on the basis of nitrogen availability.</title>
        <authorList>
            <person name="Bautista V."/>
        </authorList>
    </citation>
    <scope>NUCLEOTIDE SEQUENCE [LARGE SCALE GENOMIC DNA]</scope>
    <source>
        <strain evidence="3">ATCC 33500</strain>
        <strain evidence="8">ATCC 33500 / DSM 1411 / JCM 8866 / NBRC 14739 / NCIMB 2177 / R-4</strain>
        <plasmid evidence="3">HMPLAS2</plasmid>
        <plasmid evidence="8">Plasmid HMPLAS2</plasmid>
    </source>
</reference>
<reference evidence="2 6" key="2">
    <citation type="journal article" date="2012" name="J. Bacteriol.">
        <title>Complete genome sequence of the metabolically versatile halophilic archaeon Haloferax mediterranei, a poly(3-hydroxybutyrate-co-3-hydroxyvalerate) producer.</title>
        <authorList>
            <person name="Han J."/>
            <person name="Zhang F."/>
            <person name="Hou J."/>
            <person name="Liu X."/>
            <person name="Li M."/>
            <person name="Liu H."/>
            <person name="Cai L."/>
            <person name="Zhang B."/>
            <person name="Chen Y."/>
            <person name="Zhou J."/>
            <person name="Hu S."/>
            <person name="Xiang H."/>
        </authorList>
    </citation>
    <scope>NUCLEOTIDE SEQUENCE [LARGE SCALE GENOMIC DNA]</scope>
    <source>
        <strain evidence="6">ATCC 33500 / DSM 1411 / JCM 8866 / NBRC 14739 / NCIMB 2177 / R-4</strain>
        <strain evidence="2">CGMCC 1.2087</strain>
        <plasmid evidence="6">pHM300</plasmid>
    </source>
</reference>
<accession>I3R9U7</accession>
<reference evidence="2" key="1">
    <citation type="journal article" date="2012" name="Appl. Environ. Microbiol.">
        <title>Identification of the haloarchaeal phasin (PhaP) that functions in polyhydroxyalkanoate accumulation and granule formation in Haloferax mediterranei.</title>
        <authorList>
            <person name="Cai S."/>
            <person name="Cai L."/>
            <person name="Liu H."/>
            <person name="Liu X."/>
            <person name="Han J."/>
            <person name="Zhou J."/>
            <person name="Xiang H."/>
        </authorList>
    </citation>
    <scope>NUCLEOTIDE SEQUENCE</scope>
    <source>
        <strain evidence="2">CGMCC 1.2087</strain>
    </source>
</reference>
<dbReference type="EMBL" id="CP007553">
    <property type="protein sequence ID" value="AHZ24131.1"/>
    <property type="molecule type" value="Genomic_DNA"/>
</dbReference>
<evidence type="ECO:0000313" key="5">
    <source>
        <dbReference type="EMBL" id="QCQ77171.1"/>
    </source>
</evidence>
<keyword evidence="7" id="KW-1185">Reference proteome</keyword>
<evidence type="ECO:0000313" key="8">
    <source>
        <dbReference type="Proteomes" id="UP000027075"/>
    </source>
</evidence>
<evidence type="ECO:0000313" key="3">
    <source>
        <dbReference type="EMBL" id="AHZ24131.1"/>
    </source>
</evidence>
<geneLocation type="plasmid" evidence="2 6">
    <name>pHM300</name>
</geneLocation>
<geneLocation type="plasmid" evidence="5 9">
    <name>pHME322</name>
</geneLocation>
<proteinExistence type="predicted"/>
<name>I3R9U7_HALMT</name>
<dbReference type="EMBL" id="CP001870">
    <property type="protein sequence ID" value="AFK21007.1"/>
    <property type="molecule type" value="Genomic_DNA"/>
</dbReference>
<dbReference type="HOGENOM" id="CLU_631076_0_0_2"/>